<dbReference type="GO" id="GO:0005524">
    <property type="term" value="F:ATP binding"/>
    <property type="evidence" value="ECO:0007669"/>
    <property type="project" value="UniProtKB-KW"/>
</dbReference>
<evidence type="ECO:0000259" key="10">
    <source>
        <dbReference type="PROSITE" id="PS50893"/>
    </source>
</evidence>
<dbReference type="PROSITE" id="PS50893">
    <property type="entry name" value="ABC_TRANSPORTER_2"/>
    <property type="match status" value="1"/>
</dbReference>
<feature type="region of interest" description="Disordered" evidence="8">
    <location>
        <begin position="276"/>
        <end position="330"/>
    </location>
</feature>
<evidence type="ECO:0000256" key="4">
    <source>
        <dbReference type="ARBA" id="ARBA00022741"/>
    </source>
</evidence>
<dbReference type="InterPro" id="IPR050352">
    <property type="entry name" value="ABCG_transporters"/>
</dbReference>
<dbReference type="OrthoDB" id="9804819at2"/>
<name>A0A5R8KGS0_9BACT</name>
<evidence type="ECO:0000256" key="7">
    <source>
        <dbReference type="ARBA" id="ARBA00023136"/>
    </source>
</evidence>
<dbReference type="AlphaFoldDB" id="A0A5R8KGS0"/>
<dbReference type="InterPro" id="IPR003593">
    <property type="entry name" value="AAA+_ATPase"/>
</dbReference>
<dbReference type="PANTHER" id="PTHR48041:SF139">
    <property type="entry name" value="PROTEIN SCARLET"/>
    <property type="match status" value="1"/>
</dbReference>
<feature type="transmembrane region" description="Helical" evidence="9">
    <location>
        <begin position="466"/>
        <end position="487"/>
    </location>
</feature>
<keyword evidence="7 9" id="KW-0472">Membrane</keyword>
<keyword evidence="12" id="KW-1185">Reference proteome</keyword>
<dbReference type="RefSeq" id="WP_138085727.1">
    <property type="nucleotide sequence ID" value="NZ_VAUV01000005.1"/>
</dbReference>
<evidence type="ECO:0000256" key="8">
    <source>
        <dbReference type="SAM" id="MobiDB-lite"/>
    </source>
</evidence>
<feature type="domain" description="ABC transporter" evidence="10">
    <location>
        <begin position="2"/>
        <end position="239"/>
    </location>
</feature>
<evidence type="ECO:0000256" key="1">
    <source>
        <dbReference type="ARBA" id="ARBA00004141"/>
    </source>
</evidence>
<feature type="transmembrane region" description="Helical" evidence="9">
    <location>
        <begin position="559"/>
        <end position="578"/>
    </location>
</feature>
<feature type="transmembrane region" description="Helical" evidence="9">
    <location>
        <begin position="590"/>
        <end position="612"/>
    </location>
</feature>
<dbReference type="EMBL" id="VAUV01000005">
    <property type="protein sequence ID" value="TLD71514.1"/>
    <property type="molecule type" value="Genomic_DNA"/>
</dbReference>
<feature type="transmembrane region" description="Helical" evidence="9">
    <location>
        <begin position="526"/>
        <end position="547"/>
    </location>
</feature>
<dbReference type="PROSITE" id="PS00211">
    <property type="entry name" value="ABC_TRANSPORTER_1"/>
    <property type="match status" value="1"/>
</dbReference>
<evidence type="ECO:0000256" key="5">
    <source>
        <dbReference type="ARBA" id="ARBA00022840"/>
    </source>
</evidence>
<comment type="subcellular location">
    <subcellularLocation>
        <location evidence="1">Membrane</location>
        <topology evidence="1">Multi-pass membrane protein</topology>
    </subcellularLocation>
</comment>
<dbReference type="InterPro" id="IPR017871">
    <property type="entry name" value="ABC_transporter-like_CS"/>
</dbReference>
<evidence type="ECO:0000256" key="9">
    <source>
        <dbReference type="SAM" id="Phobius"/>
    </source>
</evidence>
<dbReference type="InterPro" id="IPR027417">
    <property type="entry name" value="P-loop_NTPase"/>
</dbReference>
<dbReference type="PANTHER" id="PTHR48041">
    <property type="entry name" value="ABC TRANSPORTER G FAMILY MEMBER 28"/>
    <property type="match status" value="1"/>
</dbReference>
<keyword evidence="2" id="KW-0813">Transport</keyword>
<gene>
    <name evidence="11" type="ORF">FEM03_08300</name>
</gene>
<feature type="transmembrane region" description="Helical" evidence="9">
    <location>
        <begin position="499"/>
        <end position="520"/>
    </location>
</feature>
<organism evidence="11 12">
    <name type="scientific">Phragmitibacter flavus</name>
    <dbReference type="NCBI Taxonomy" id="2576071"/>
    <lineage>
        <taxon>Bacteria</taxon>
        <taxon>Pseudomonadati</taxon>
        <taxon>Verrucomicrobiota</taxon>
        <taxon>Verrucomicrobiia</taxon>
        <taxon>Verrucomicrobiales</taxon>
        <taxon>Verrucomicrobiaceae</taxon>
        <taxon>Phragmitibacter</taxon>
    </lineage>
</organism>
<dbReference type="InterPro" id="IPR013525">
    <property type="entry name" value="ABC2_TM"/>
</dbReference>
<protein>
    <submittedName>
        <fullName evidence="11">ATP-binding cassette domain-containing protein</fullName>
    </submittedName>
</protein>
<keyword evidence="3 9" id="KW-0812">Transmembrane</keyword>
<dbReference type="Pfam" id="PF01061">
    <property type="entry name" value="ABC2_membrane"/>
    <property type="match status" value="1"/>
</dbReference>
<reference evidence="11 12" key="1">
    <citation type="submission" date="2019-05" db="EMBL/GenBank/DDBJ databases">
        <title>Verrucobacter flavum gen. nov., sp. nov. a new member of the family Verrucomicrobiaceae.</title>
        <authorList>
            <person name="Szuroczki S."/>
            <person name="Abbaszade G."/>
            <person name="Szabo A."/>
            <person name="Felfoldi T."/>
            <person name="Schumann P."/>
            <person name="Boka K."/>
            <person name="Keki Z."/>
            <person name="Toumi M."/>
            <person name="Toth E."/>
        </authorList>
    </citation>
    <scope>NUCLEOTIDE SEQUENCE [LARGE SCALE GENOMIC DNA]</scope>
    <source>
        <strain evidence="11 12">MG-N-17</strain>
    </source>
</reference>
<dbReference type="SMART" id="SM00382">
    <property type="entry name" value="AAA"/>
    <property type="match status" value="1"/>
</dbReference>
<dbReference type="GO" id="GO:0016887">
    <property type="term" value="F:ATP hydrolysis activity"/>
    <property type="evidence" value="ECO:0007669"/>
    <property type="project" value="InterPro"/>
</dbReference>
<proteinExistence type="predicted"/>
<dbReference type="InterPro" id="IPR003439">
    <property type="entry name" value="ABC_transporter-like_ATP-bd"/>
</dbReference>
<evidence type="ECO:0000256" key="6">
    <source>
        <dbReference type="ARBA" id="ARBA00022989"/>
    </source>
</evidence>
<dbReference type="Gene3D" id="3.40.50.300">
    <property type="entry name" value="P-loop containing nucleotide triphosphate hydrolases"/>
    <property type="match status" value="1"/>
</dbReference>
<feature type="transmembrane region" description="Helical" evidence="9">
    <location>
        <begin position="361"/>
        <end position="380"/>
    </location>
</feature>
<evidence type="ECO:0000256" key="2">
    <source>
        <dbReference type="ARBA" id="ARBA00022448"/>
    </source>
</evidence>
<accession>A0A5R8KGS0</accession>
<evidence type="ECO:0000256" key="3">
    <source>
        <dbReference type="ARBA" id="ARBA00022692"/>
    </source>
</evidence>
<sequence>MLELHNISLSVLRDGENQSLLENIHFSVPSGHLLAIVGPSGCGKTTLMKTIAGLKEEDTGEILWQGRNLAEDGDLHPSELGYVPQFSIAHELLTIEECVTSAITLRTRQNDDESATALLDQTLKSTGLTALRDRQVKILSGGQKRRLGLALEIVTQPTLLLCDEVTSGLDPKSEREITQLLHDLARADRNRIVINVTHNLGNLSLYDTVLVLHEGRVIYHGPPRALAHYFSVEHAEDIYPKLARRSAERWADSWDRHRDAYYATYELAPPGTLEPIDKPKIVSDREPGKISLPKAKAPSIEDDEDSQSPPPVEPQETKPHHKRKHHRHEVDEAHELPGFLTQTIELLTRRWTIFWRDRSQLWLQLAMLLGFPLLVVIFGFEGIPQVRTLSQRADANFIVEAQERSAHLQSQLNAGGLVSGLILMQIVLVTLMASNNAAREIASERDILERERLGGLSSSAYITSKVLFLGGFVVAQTVWMGLFVELLCHGIPGSLLIKLLLLLLSSAAMSAICLGISALMRTPEKATILSIYLVGFQLPLSGAVLALPKSIEPLAQPFIAAYWGWSGSLSTMKATAFYDAVRQVTTTTLAPWNIAAFVLLLHIIIGLALAYIGTKRTQWD</sequence>
<keyword evidence="5 11" id="KW-0067">ATP-binding</keyword>
<keyword evidence="6 9" id="KW-1133">Transmembrane helix</keyword>
<comment type="caution">
    <text evidence="11">The sequence shown here is derived from an EMBL/GenBank/DDBJ whole genome shotgun (WGS) entry which is preliminary data.</text>
</comment>
<evidence type="ECO:0000313" key="12">
    <source>
        <dbReference type="Proteomes" id="UP000306196"/>
    </source>
</evidence>
<dbReference type="Pfam" id="PF00005">
    <property type="entry name" value="ABC_tran"/>
    <property type="match status" value="1"/>
</dbReference>
<dbReference type="GO" id="GO:0140359">
    <property type="term" value="F:ABC-type transporter activity"/>
    <property type="evidence" value="ECO:0007669"/>
    <property type="project" value="InterPro"/>
</dbReference>
<dbReference type="SUPFAM" id="SSF52540">
    <property type="entry name" value="P-loop containing nucleoside triphosphate hydrolases"/>
    <property type="match status" value="1"/>
</dbReference>
<feature type="compositionally biased region" description="Basic and acidic residues" evidence="8">
    <location>
        <begin position="276"/>
        <end position="288"/>
    </location>
</feature>
<keyword evidence="4" id="KW-0547">Nucleotide-binding</keyword>
<dbReference type="Proteomes" id="UP000306196">
    <property type="component" value="Unassembled WGS sequence"/>
</dbReference>
<dbReference type="GO" id="GO:0016020">
    <property type="term" value="C:membrane"/>
    <property type="evidence" value="ECO:0007669"/>
    <property type="project" value="UniProtKB-SubCell"/>
</dbReference>
<evidence type="ECO:0000313" key="11">
    <source>
        <dbReference type="EMBL" id="TLD71514.1"/>
    </source>
</evidence>